<evidence type="ECO:0008006" key="4">
    <source>
        <dbReference type="Google" id="ProtNLM"/>
    </source>
</evidence>
<accession>A0ABU7J1M5</accession>
<organism evidence="2 3">
    <name type="scientific">Alkalimonas cellulosilytica</name>
    <dbReference type="NCBI Taxonomy" id="3058395"/>
    <lineage>
        <taxon>Bacteria</taxon>
        <taxon>Pseudomonadati</taxon>
        <taxon>Pseudomonadota</taxon>
        <taxon>Gammaproteobacteria</taxon>
        <taxon>Alkalimonas</taxon>
    </lineage>
</organism>
<name>A0ABU7J1M5_9GAMM</name>
<dbReference type="PROSITE" id="PS51257">
    <property type="entry name" value="PROKAR_LIPOPROTEIN"/>
    <property type="match status" value="1"/>
</dbReference>
<gene>
    <name evidence="2" type="ORF">QWY20_02860</name>
</gene>
<protein>
    <recommendedName>
        <fullName evidence="4">PEP-CTERM protein-sorting domain-containing protein</fullName>
    </recommendedName>
</protein>
<dbReference type="Proteomes" id="UP001336314">
    <property type="component" value="Unassembled WGS sequence"/>
</dbReference>
<reference evidence="2 3" key="1">
    <citation type="submission" date="2023-07" db="EMBL/GenBank/DDBJ databases">
        <title>Alkalimonas sp., MEB108 novel, alkaliphilic bacterium isolated from Lonar Lake, India.</title>
        <authorList>
            <person name="Joshi A."/>
            <person name="Thite S."/>
        </authorList>
    </citation>
    <scope>NUCLEOTIDE SEQUENCE [LARGE SCALE GENOMIC DNA]</scope>
    <source>
        <strain evidence="2 3">MEB108</strain>
    </source>
</reference>
<proteinExistence type="predicted"/>
<keyword evidence="3" id="KW-1185">Reference proteome</keyword>
<evidence type="ECO:0000313" key="3">
    <source>
        <dbReference type="Proteomes" id="UP001336314"/>
    </source>
</evidence>
<dbReference type="EMBL" id="JAUHLI010000002">
    <property type="protein sequence ID" value="MEE2000381.1"/>
    <property type="molecule type" value="Genomic_DNA"/>
</dbReference>
<dbReference type="RefSeq" id="WP_330127524.1">
    <property type="nucleotide sequence ID" value="NZ_JAUHLI010000002.1"/>
</dbReference>
<comment type="caution">
    <text evidence="2">The sequence shown here is derived from an EMBL/GenBank/DDBJ whole genome shotgun (WGS) entry which is preliminary data.</text>
</comment>
<sequence length="318" mass="33818">MKTLFVTGVALVAGCAFLMSTANASPLCTTGSVKLTSLTTLAADHSNTAYDSDYFTDNNLLKSDYIATNCMGLFSEPSNIGSIIDKADPNRGWLGDGLLNGGIYSWGGQGPNAQTKRLIDPEQFLKDATGLDDISGLLMGLKDKDDPVDPGWITLGKQDIGSAFSYESIKGSNPLDLADVLDIRFDCTGDCKTGTWSLVTTPDIISLVQGALGDNRSTFDMLAFTFKAGTEWAVFNFNFAAIFQNEIFNLGNTGLDAPFNTPFAFAGTWDTSVFGSGLSHVGVAARDPIQTTTTTPVPTPASIAIMGIGLLALRLFRR</sequence>
<evidence type="ECO:0000313" key="2">
    <source>
        <dbReference type="EMBL" id="MEE2000381.1"/>
    </source>
</evidence>
<feature type="signal peptide" evidence="1">
    <location>
        <begin position="1"/>
        <end position="24"/>
    </location>
</feature>
<feature type="chain" id="PRO_5046748146" description="PEP-CTERM protein-sorting domain-containing protein" evidence="1">
    <location>
        <begin position="25"/>
        <end position="318"/>
    </location>
</feature>
<keyword evidence="1" id="KW-0732">Signal</keyword>
<evidence type="ECO:0000256" key="1">
    <source>
        <dbReference type="SAM" id="SignalP"/>
    </source>
</evidence>